<dbReference type="AlphaFoldDB" id="A0A6A8GAU0"/>
<sequence>MVPLGRREFLAGVGTAVGVTGSLAGVAGASQSESRFDPVRDGFGFPNWASKDTWYPEHEHVRVDPASVEARIRREWKSTFAEVFGYALSNTPGALLTLLSRQLSVSVNQLAASNGHCYGMTYAAQRYFERPGDLPDEVDVAAEVSDPEIPLGSDEGPIGDLIDHYQTRQLLDIHAWLGRRRMFRPKHIDFEAELAALVAVIDEFGTAGVTLVDTVSGTSHQVLAYDYTDTADGAQLALYDPNYPARQYRQTKRTFTIDASKTRPVSGYAEYDAFVFNRWDRAIRSNADTTSPVESNSRDDFGHLLKRVVRVAVDTKDVSLAIVDPDGNPVGRNNSGYMDRRRTDVWATRYRYDAPPGRYRLAVVATRETDYEMRVQVAGLETEALDTRISKAMASGEVHEYVVDVPERGTPSIARVYENPTTLIPNLDPASVAVGVASGAALTYLAQSR</sequence>
<comment type="caution">
    <text evidence="1">The sequence shown here is derived from an EMBL/GenBank/DDBJ whole genome shotgun (WGS) entry which is preliminary data.</text>
</comment>
<name>A0A6A8GAU0_9EURY</name>
<proteinExistence type="predicted"/>
<accession>A0A6A8GAU0</accession>
<gene>
    <name evidence="1" type="ORF">GJR99_11460</name>
</gene>
<evidence type="ECO:0000313" key="1">
    <source>
        <dbReference type="EMBL" id="MRW97186.1"/>
    </source>
</evidence>
<dbReference type="InterPro" id="IPR006311">
    <property type="entry name" value="TAT_signal"/>
</dbReference>
<protein>
    <submittedName>
        <fullName evidence="1">Uncharacterized protein</fullName>
    </submittedName>
</protein>
<dbReference type="OrthoDB" id="292672at2157"/>
<keyword evidence="2" id="KW-1185">Reference proteome</keyword>
<dbReference type="RefSeq" id="WP_151112277.1">
    <property type="nucleotide sequence ID" value="NZ_WKJQ01000001.1"/>
</dbReference>
<dbReference type="PROSITE" id="PS51318">
    <property type="entry name" value="TAT"/>
    <property type="match status" value="1"/>
</dbReference>
<dbReference type="EMBL" id="WKJQ01000001">
    <property type="protein sequence ID" value="MRW97186.1"/>
    <property type="molecule type" value="Genomic_DNA"/>
</dbReference>
<dbReference type="Proteomes" id="UP000443423">
    <property type="component" value="Unassembled WGS sequence"/>
</dbReference>
<evidence type="ECO:0000313" key="2">
    <source>
        <dbReference type="Proteomes" id="UP000443423"/>
    </source>
</evidence>
<reference evidence="1 2" key="1">
    <citation type="submission" date="2019-11" db="EMBL/GenBank/DDBJ databases">
        <title>Whole genome sequence of Haloferax sp. MBLA0078.</title>
        <authorList>
            <person name="Seo M.-J."/>
            <person name="Cho E.-S."/>
        </authorList>
    </citation>
    <scope>NUCLEOTIDE SEQUENCE [LARGE SCALE GENOMIC DNA]</scope>
    <source>
        <strain evidence="1 2">MBLA0078</strain>
    </source>
</reference>
<organism evidence="1 2">
    <name type="scientific">Haloferax marinum</name>
    <dbReference type="NCBI Taxonomy" id="2666143"/>
    <lineage>
        <taxon>Archaea</taxon>
        <taxon>Methanobacteriati</taxon>
        <taxon>Methanobacteriota</taxon>
        <taxon>Stenosarchaea group</taxon>
        <taxon>Halobacteria</taxon>
        <taxon>Halobacteriales</taxon>
        <taxon>Haloferacaceae</taxon>
        <taxon>Haloferax</taxon>
    </lineage>
</organism>